<accession>A0A0F6SS04</accession>
<proteinExistence type="predicted"/>
<sequence length="82" mass="8887">MVRFPAGTAGLPELPALPALRETAPQKGDLELFVRDLVTFETGKVTKSAQFISVRGVVVYLQVAGLFATFFTQQNQPQPAPL</sequence>
<reference evidence="1 2" key="1">
    <citation type="submission" date="2015-04" db="EMBL/GenBank/DDBJ databases">
        <title>Complete Genome Sequence of Brevibacterium flavum ATCC 15168.</title>
        <authorList>
            <person name="Ahn J."/>
            <person name="Park G."/>
            <person name="Jeon W."/>
            <person name="Jang Y."/>
            <person name="Jang M."/>
            <person name="Lee H."/>
            <person name="Lee H."/>
        </authorList>
    </citation>
    <scope>NUCLEOTIDE SEQUENCE [LARGE SCALE GENOMIC DNA]</scope>
    <source>
        <strain evidence="1 2">ATCC 15168</strain>
    </source>
</reference>
<evidence type="ECO:0000313" key="1">
    <source>
        <dbReference type="EMBL" id="AKF28864.1"/>
    </source>
</evidence>
<name>A0A0F6SS04_9CORY</name>
<dbReference type="AlphaFoldDB" id="A0A0F6SS04"/>
<dbReference type="Proteomes" id="UP000034037">
    <property type="component" value="Chromosome"/>
</dbReference>
<keyword evidence="2" id="KW-1185">Reference proteome</keyword>
<dbReference type="HOGENOM" id="CLU_2551659_0_0_11"/>
<protein>
    <submittedName>
        <fullName evidence="1">Uncharacterized protein</fullName>
    </submittedName>
</protein>
<organism evidence="1 2">
    <name type="scientific">[Brevibacterium] flavum</name>
    <dbReference type="NCBI Taxonomy" id="92706"/>
    <lineage>
        <taxon>Bacteria</taxon>
        <taxon>Bacillati</taxon>
        <taxon>Actinomycetota</taxon>
        <taxon>Actinomycetes</taxon>
        <taxon>Mycobacteriales</taxon>
        <taxon>Corynebacteriaceae</taxon>
        <taxon>Corynebacterium</taxon>
    </lineage>
</organism>
<gene>
    <name evidence="1" type="ORF">YH66_15680</name>
</gene>
<dbReference type="EMBL" id="CP011309">
    <property type="protein sequence ID" value="AKF28864.1"/>
    <property type="molecule type" value="Genomic_DNA"/>
</dbReference>
<evidence type="ECO:0000313" key="2">
    <source>
        <dbReference type="Proteomes" id="UP000034037"/>
    </source>
</evidence>
<dbReference type="PATRIC" id="fig|92706.3.peg.3302"/>